<dbReference type="Proteomes" id="UP000009022">
    <property type="component" value="Unassembled WGS sequence"/>
</dbReference>
<dbReference type="InterPro" id="IPR016035">
    <property type="entry name" value="Acyl_Trfase/lysoPLipase"/>
</dbReference>
<accession>B3RNQ5</accession>
<evidence type="ECO:0000256" key="1">
    <source>
        <dbReference type="ARBA" id="ARBA00023098"/>
    </source>
</evidence>
<dbReference type="KEGG" id="tad:TRIADDRAFT_53250"/>
<dbReference type="Gene3D" id="3.40.1090.10">
    <property type="entry name" value="Cytosolic phospholipase A2 catalytic domain"/>
    <property type="match status" value="1"/>
</dbReference>
<dbReference type="InterPro" id="IPR052580">
    <property type="entry name" value="Lipid_Hydrolase"/>
</dbReference>
<feature type="domain" description="PNPLA" evidence="3">
    <location>
        <begin position="39"/>
        <end position="286"/>
    </location>
</feature>
<evidence type="ECO:0000313" key="4">
    <source>
        <dbReference type="EMBL" id="EDV28053.1"/>
    </source>
</evidence>
<dbReference type="PROSITE" id="PS51635">
    <property type="entry name" value="PNPLA"/>
    <property type="match status" value="1"/>
</dbReference>
<dbReference type="EMBL" id="DS985242">
    <property type="protein sequence ID" value="EDV28053.1"/>
    <property type="molecule type" value="Genomic_DNA"/>
</dbReference>
<reference evidence="4 5" key="1">
    <citation type="journal article" date="2008" name="Nature">
        <title>The Trichoplax genome and the nature of placozoans.</title>
        <authorList>
            <person name="Srivastava M."/>
            <person name="Begovic E."/>
            <person name="Chapman J."/>
            <person name="Putnam N.H."/>
            <person name="Hellsten U."/>
            <person name="Kawashima T."/>
            <person name="Kuo A."/>
            <person name="Mitros T."/>
            <person name="Salamov A."/>
            <person name="Carpenter M.L."/>
            <person name="Signorovitch A.Y."/>
            <person name="Moreno M.A."/>
            <person name="Kamm K."/>
            <person name="Grimwood J."/>
            <person name="Schmutz J."/>
            <person name="Shapiro H."/>
            <person name="Grigoriev I.V."/>
            <person name="Buss L.W."/>
            <person name="Schierwater B."/>
            <person name="Dellaporta S.L."/>
            <person name="Rokhsar D.S."/>
        </authorList>
    </citation>
    <scope>NUCLEOTIDE SEQUENCE [LARGE SCALE GENOMIC DNA]</scope>
    <source>
        <strain evidence="4 5">Grell-BS-1999</strain>
    </source>
</reference>
<dbReference type="RefSeq" id="XP_002109887.1">
    <property type="nucleotide sequence ID" value="XM_002109851.1"/>
</dbReference>
<evidence type="ECO:0000313" key="5">
    <source>
        <dbReference type="Proteomes" id="UP000009022"/>
    </source>
</evidence>
<keyword evidence="1" id="KW-0443">Lipid metabolism</keyword>
<name>B3RNQ5_TRIAD</name>
<dbReference type="HOGENOM" id="CLU_028564_1_0_1"/>
<dbReference type="PANTHER" id="PTHR46394:SF1">
    <property type="entry name" value="PNPLA DOMAIN-CONTAINING PROTEIN"/>
    <property type="match status" value="1"/>
</dbReference>
<sequence length="642" mass="74294">MADKYSELLRLKWDEEEKIIKRQALTRLSSREEYGLEGLVFSGGGNQVIAYIGALEALSEIGLLWKVTNEAYNVKRFAGTGSGALLAALLAVGYDLDNVVEILDDRHLHSLISGTKKKLPSGYRDLPIIRRSNRWNNHRKATIFLKDQLQNGPILQGKLDDRSRGVTFKQLYSATKVQLCVVVTNLNRLDVQYFHPKTTPNVPIHVAVELSMTSQVKVNCPETRVYNNTRIALKYCNGELIIPNQIEPSKKSNHSTSPTQGTKRDSMEDIYIKGGLTCNYPLHAFDGWWLCMDKPKSTFEYKAKYEKLINTHDTKFRCIPGQDSKTLGFLLYSEDEPEIFEQSLMQRENFAFKSNLISELQHAYPTVSTKGQPAINERMDAYNKRLEYQKSIQTFRHLIQALQKLDDSKVRVIEEIYFHMDSVENKLIEIMSREDLDLLGCQSYRALIDRINYSKEDVMMQDDLIKFRGWVAKAFDSEKDSEFLSKLHQLHKELIRSHRQIQHIRGYRVKDVEMVLRELHHEELEILYSLCDCPEGLLKSENSTETDITMLMIRGICNQLKRYDEIITIRELLATLDRNDYYKESFLMGYQRREISHPDQVEYAITEDDLVRTVGINSYFIAPSESDLSTNVKRMLIKAKPK</sequence>
<dbReference type="InParanoid" id="B3RNQ5"/>
<dbReference type="CTD" id="6750553"/>
<evidence type="ECO:0000256" key="2">
    <source>
        <dbReference type="PROSITE-ProRule" id="PRU01161"/>
    </source>
</evidence>
<dbReference type="GO" id="GO:0006629">
    <property type="term" value="P:lipid metabolic process"/>
    <property type="evidence" value="ECO:0007669"/>
    <property type="project" value="UniProtKB-KW"/>
</dbReference>
<dbReference type="PANTHER" id="PTHR46394">
    <property type="entry name" value="ANNEXIN"/>
    <property type="match status" value="1"/>
</dbReference>
<evidence type="ECO:0000259" key="3">
    <source>
        <dbReference type="PROSITE" id="PS51635"/>
    </source>
</evidence>
<dbReference type="AlphaFoldDB" id="B3RNQ5"/>
<proteinExistence type="predicted"/>
<dbReference type="eggNOG" id="ENOG502QVQJ">
    <property type="taxonomic scope" value="Eukaryota"/>
</dbReference>
<dbReference type="GeneID" id="6750553"/>
<dbReference type="SUPFAM" id="SSF52151">
    <property type="entry name" value="FabD/lysophospholipase-like"/>
    <property type="match status" value="1"/>
</dbReference>
<comment type="caution">
    <text evidence="2">Lacks conserved residue(s) required for the propagation of feature annotation.</text>
</comment>
<gene>
    <name evidence="4" type="ORF">TRIADDRAFT_53250</name>
</gene>
<keyword evidence="5" id="KW-1185">Reference proteome</keyword>
<dbReference type="OrthoDB" id="412240at2759"/>
<dbReference type="PhylomeDB" id="B3RNQ5"/>
<organism evidence="4 5">
    <name type="scientific">Trichoplax adhaerens</name>
    <name type="common">Trichoplax reptans</name>
    <dbReference type="NCBI Taxonomy" id="10228"/>
    <lineage>
        <taxon>Eukaryota</taxon>
        <taxon>Metazoa</taxon>
        <taxon>Placozoa</taxon>
        <taxon>Uniplacotomia</taxon>
        <taxon>Trichoplacea</taxon>
        <taxon>Trichoplacidae</taxon>
        <taxon>Trichoplax</taxon>
    </lineage>
</organism>
<dbReference type="Pfam" id="PF01734">
    <property type="entry name" value="Patatin"/>
    <property type="match status" value="1"/>
</dbReference>
<dbReference type="InterPro" id="IPR002641">
    <property type="entry name" value="PNPLA_dom"/>
</dbReference>
<protein>
    <recommendedName>
        <fullName evidence="3">PNPLA domain-containing protein</fullName>
    </recommendedName>
</protein>